<proteinExistence type="predicted"/>
<name>A0A117RQ67_9ACTN</name>
<evidence type="ECO:0000313" key="2">
    <source>
        <dbReference type="Proteomes" id="UP000053429"/>
    </source>
</evidence>
<gene>
    <name evidence="1" type="ORF">AQJ67_15940</name>
</gene>
<sequence length="87" mass="10500">MAQWVVVEEFEDRLRPIERFEGTVVEARRRLYETACTHKFSEGLQQRRREVFRVHDDMYFVEVKGGLGTYRLRYWLAERVWGTEAAS</sequence>
<keyword evidence="2" id="KW-1185">Reference proteome</keyword>
<accession>A0A117RQ67</accession>
<dbReference type="RefSeq" id="WP_062719424.1">
    <property type="nucleotide sequence ID" value="NZ_KQ948928.1"/>
</dbReference>
<comment type="caution">
    <text evidence="1">The sequence shown here is derived from an EMBL/GenBank/DDBJ whole genome shotgun (WGS) entry which is preliminary data.</text>
</comment>
<organism evidence="1 2">
    <name type="scientific">Streptomyces caeruleatus</name>
    <dbReference type="NCBI Taxonomy" id="661399"/>
    <lineage>
        <taxon>Bacteria</taxon>
        <taxon>Bacillati</taxon>
        <taxon>Actinomycetota</taxon>
        <taxon>Actinomycetes</taxon>
        <taxon>Kitasatosporales</taxon>
        <taxon>Streptomycetaceae</taxon>
        <taxon>Streptomyces</taxon>
    </lineage>
</organism>
<dbReference type="AlphaFoldDB" id="A0A117RQ67"/>
<protein>
    <submittedName>
        <fullName evidence="1">Uncharacterized protein</fullName>
    </submittedName>
</protein>
<reference evidence="1 2" key="1">
    <citation type="submission" date="2015-10" db="EMBL/GenBank/DDBJ databases">
        <title>Draft genome sequence of Streptomyces caeruleatus NRRL B-24802, type strain for the species Streptomyces caeruleatus.</title>
        <authorList>
            <person name="Ruckert C."/>
            <person name="Winkler A."/>
            <person name="Kalinowski J."/>
            <person name="Kampfer P."/>
            <person name="Glaeser S."/>
        </authorList>
    </citation>
    <scope>NUCLEOTIDE SEQUENCE [LARGE SCALE GENOMIC DNA]</scope>
    <source>
        <strain evidence="1 2">NRRL B-24802</strain>
    </source>
</reference>
<dbReference type="EMBL" id="LMWY01000018">
    <property type="protein sequence ID" value="KUO03227.1"/>
    <property type="molecule type" value="Genomic_DNA"/>
</dbReference>
<dbReference type="Proteomes" id="UP000053429">
    <property type="component" value="Unassembled WGS sequence"/>
</dbReference>
<evidence type="ECO:0000313" key="1">
    <source>
        <dbReference type="EMBL" id="KUO03227.1"/>
    </source>
</evidence>
<dbReference type="STRING" id="661399.AQJ67_15940"/>
<dbReference type="OrthoDB" id="4277589at2"/>